<comment type="caution">
    <text evidence="2">The sequence shown here is derived from an EMBL/GenBank/DDBJ whole genome shotgun (WGS) entry which is preliminary data.</text>
</comment>
<dbReference type="InterPro" id="IPR002716">
    <property type="entry name" value="PIN_dom"/>
</dbReference>
<name>A0AAV3T3Z6_9EURY</name>
<accession>A0AAV3T3Z6</accession>
<dbReference type="InterPro" id="IPR029060">
    <property type="entry name" value="PIN-like_dom_sf"/>
</dbReference>
<dbReference type="SUPFAM" id="SSF88723">
    <property type="entry name" value="PIN domain-like"/>
    <property type="match status" value="1"/>
</dbReference>
<feature type="domain" description="PIN" evidence="1">
    <location>
        <begin position="5"/>
        <end position="130"/>
    </location>
</feature>
<dbReference type="AlphaFoldDB" id="A0AAV3T3Z6"/>
<evidence type="ECO:0000313" key="3">
    <source>
        <dbReference type="Proteomes" id="UP001500420"/>
    </source>
</evidence>
<sequence>MADAIVDSNVIFAFRSAQDQYHDQAATIVEAMDTGSLPRGVVTNYTLPEILNPLSKRAGHDRAVETLTFLEESRGFRIRHLAREDLARGRTVFRRHEGVEITDAILVAHMRRTETEFVYSFDDDFDRFDEITRLTTAENPYEQ</sequence>
<dbReference type="Proteomes" id="UP001500420">
    <property type="component" value="Unassembled WGS sequence"/>
</dbReference>
<dbReference type="PANTHER" id="PTHR42188">
    <property type="entry name" value="23S RRNA-SPECIFIC ENDONUCLEASE VAPC20"/>
    <property type="match status" value="1"/>
</dbReference>
<dbReference type="GO" id="GO:0016075">
    <property type="term" value="P:rRNA catabolic process"/>
    <property type="evidence" value="ECO:0007669"/>
    <property type="project" value="TreeGrafter"/>
</dbReference>
<evidence type="ECO:0000259" key="1">
    <source>
        <dbReference type="Pfam" id="PF01850"/>
    </source>
</evidence>
<dbReference type="Pfam" id="PF01850">
    <property type="entry name" value="PIN"/>
    <property type="match status" value="1"/>
</dbReference>
<proteinExistence type="predicted"/>
<organism evidence="2 3">
    <name type="scientific">Natronoarchaeum mannanilyticum</name>
    <dbReference type="NCBI Taxonomy" id="926360"/>
    <lineage>
        <taxon>Archaea</taxon>
        <taxon>Methanobacteriati</taxon>
        <taxon>Methanobacteriota</taxon>
        <taxon>Stenosarchaea group</taxon>
        <taxon>Halobacteria</taxon>
        <taxon>Halobacteriales</taxon>
        <taxon>Natronoarchaeaceae</taxon>
    </lineage>
</organism>
<protein>
    <submittedName>
        <fullName evidence="2">PIN domain-containing protein</fullName>
    </submittedName>
</protein>
<evidence type="ECO:0000313" key="2">
    <source>
        <dbReference type="EMBL" id="GAA0660453.1"/>
    </source>
</evidence>
<dbReference type="RefSeq" id="WP_343771802.1">
    <property type="nucleotide sequence ID" value="NZ_BAAADV010000001.1"/>
</dbReference>
<dbReference type="GO" id="GO:0004521">
    <property type="term" value="F:RNA endonuclease activity"/>
    <property type="evidence" value="ECO:0007669"/>
    <property type="project" value="InterPro"/>
</dbReference>
<dbReference type="Gene3D" id="3.40.50.1010">
    <property type="entry name" value="5'-nuclease"/>
    <property type="match status" value="1"/>
</dbReference>
<gene>
    <name evidence="2" type="ORF">GCM10009020_00540</name>
</gene>
<keyword evidence="3" id="KW-1185">Reference proteome</keyword>
<dbReference type="EMBL" id="BAAADV010000001">
    <property type="protein sequence ID" value="GAA0660453.1"/>
    <property type="molecule type" value="Genomic_DNA"/>
</dbReference>
<dbReference type="InterPro" id="IPR039018">
    <property type="entry name" value="VapC20-like"/>
</dbReference>
<reference evidence="2 3" key="1">
    <citation type="journal article" date="2019" name="Int. J. Syst. Evol. Microbiol.">
        <title>The Global Catalogue of Microorganisms (GCM) 10K type strain sequencing project: providing services to taxonomists for standard genome sequencing and annotation.</title>
        <authorList>
            <consortium name="The Broad Institute Genomics Platform"/>
            <consortium name="The Broad Institute Genome Sequencing Center for Infectious Disease"/>
            <person name="Wu L."/>
            <person name="Ma J."/>
        </authorList>
    </citation>
    <scope>NUCLEOTIDE SEQUENCE [LARGE SCALE GENOMIC DNA]</scope>
    <source>
        <strain evidence="2 3">JCM 16328</strain>
    </source>
</reference>
<dbReference type="PANTHER" id="PTHR42188:SF1">
    <property type="entry name" value="23S RRNA-SPECIFIC ENDONUCLEASE VAPC20"/>
    <property type="match status" value="1"/>
</dbReference>